<name>A0A1Y6CCA0_9PROT</name>
<proteinExistence type="predicted"/>
<dbReference type="Proteomes" id="UP000192917">
    <property type="component" value="Unassembled WGS sequence"/>
</dbReference>
<dbReference type="InterPro" id="IPR006311">
    <property type="entry name" value="TAT_signal"/>
</dbReference>
<evidence type="ECO:0000313" key="3">
    <source>
        <dbReference type="Proteomes" id="UP000192917"/>
    </source>
</evidence>
<reference evidence="2 3" key="1">
    <citation type="submission" date="2017-04" db="EMBL/GenBank/DDBJ databases">
        <authorList>
            <person name="Afonso C.L."/>
            <person name="Miller P.J."/>
            <person name="Scott M.A."/>
            <person name="Spackman E."/>
            <person name="Goraichik I."/>
            <person name="Dimitrov K.M."/>
            <person name="Suarez D.L."/>
            <person name="Swayne D.E."/>
        </authorList>
    </citation>
    <scope>NUCLEOTIDE SEQUENCE [LARGE SCALE GENOMIC DNA]</scope>
    <source>
        <strain evidence="2 3">USBA 355</strain>
    </source>
</reference>
<dbReference type="PROSITE" id="PS51318">
    <property type="entry name" value="TAT"/>
    <property type="match status" value="1"/>
</dbReference>
<organism evidence="2 3">
    <name type="scientific">Tistlia consotensis USBA 355</name>
    <dbReference type="NCBI Taxonomy" id="560819"/>
    <lineage>
        <taxon>Bacteria</taxon>
        <taxon>Pseudomonadati</taxon>
        <taxon>Pseudomonadota</taxon>
        <taxon>Alphaproteobacteria</taxon>
        <taxon>Rhodospirillales</taxon>
        <taxon>Rhodovibrionaceae</taxon>
        <taxon>Tistlia</taxon>
    </lineage>
</organism>
<protein>
    <submittedName>
        <fullName evidence="2">Formate dehydrogenase region TAT target</fullName>
    </submittedName>
</protein>
<dbReference type="STRING" id="560819.SAMN05428998_12080"/>
<feature type="signal peptide" evidence="1">
    <location>
        <begin position="1"/>
        <end position="34"/>
    </location>
</feature>
<dbReference type="RefSeq" id="WP_085124697.1">
    <property type="nucleotide sequence ID" value="NZ_FWZX01000020.1"/>
</dbReference>
<keyword evidence="3" id="KW-1185">Reference proteome</keyword>
<accession>A0A1Y6CCA0</accession>
<gene>
    <name evidence="2" type="ORF">SAMN05428998_12080</name>
</gene>
<evidence type="ECO:0000313" key="2">
    <source>
        <dbReference type="EMBL" id="SMF55602.1"/>
    </source>
</evidence>
<evidence type="ECO:0000256" key="1">
    <source>
        <dbReference type="SAM" id="SignalP"/>
    </source>
</evidence>
<dbReference type="EMBL" id="FWZX01000020">
    <property type="protein sequence ID" value="SMF55602.1"/>
    <property type="molecule type" value="Genomic_DNA"/>
</dbReference>
<keyword evidence="1" id="KW-0732">Signal</keyword>
<feature type="chain" id="PRO_5013029022" evidence="1">
    <location>
        <begin position="35"/>
        <end position="72"/>
    </location>
</feature>
<dbReference type="AlphaFoldDB" id="A0A1Y6CCA0"/>
<sequence length="72" mass="7082">MSAKEVSRSSLHPVSRRGLAKLAGLGALAGVAGAAGALAAGAAAAAPGAADGETTGYRVTPHIETYYKLARF</sequence>